<dbReference type="Proteomes" id="UP001500751">
    <property type="component" value="Unassembled WGS sequence"/>
</dbReference>
<proteinExistence type="predicted"/>
<evidence type="ECO:0000313" key="1">
    <source>
        <dbReference type="EMBL" id="GAA2015225.1"/>
    </source>
</evidence>
<protein>
    <submittedName>
        <fullName evidence="1">Uncharacterized protein</fullName>
    </submittedName>
</protein>
<accession>A0ABP5F7A3</accession>
<comment type="caution">
    <text evidence="1">The sequence shown here is derived from an EMBL/GenBank/DDBJ whole genome shotgun (WGS) entry which is preliminary data.</text>
</comment>
<gene>
    <name evidence="1" type="ORF">GCM10009839_08000</name>
</gene>
<organism evidence="1 2">
    <name type="scientific">Catenulispora yoronensis</name>
    <dbReference type="NCBI Taxonomy" id="450799"/>
    <lineage>
        <taxon>Bacteria</taxon>
        <taxon>Bacillati</taxon>
        <taxon>Actinomycetota</taxon>
        <taxon>Actinomycetes</taxon>
        <taxon>Catenulisporales</taxon>
        <taxon>Catenulisporaceae</taxon>
        <taxon>Catenulispora</taxon>
    </lineage>
</organism>
<reference evidence="2" key="1">
    <citation type="journal article" date="2019" name="Int. J. Syst. Evol. Microbiol.">
        <title>The Global Catalogue of Microorganisms (GCM) 10K type strain sequencing project: providing services to taxonomists for standard genome sequencing and annotation.</title>
        <authorList>
            <consortium name="The Broad Institute Genomics Platform"/>
            <consortium name="The Broad Institute Genome Sequencing Center for Infectious Disease"/>
            <person name="Wu L."/>
            <person name="Ma J."/>
        </authorList>
    </citation>
    <scope>NUCLEOTIDE SEQUENCE [LARGE SCALE GENOMIC DNA]</scope>
    <source>
        <strain evidence="2">JCM 16014</strain>
    </source>
</reference>
<name>A0ABP5F7A3_9ACTN</name>
<keyword evidence="2" id="KW-1185">Reference proteome</keyword>
<sequence>MDARVDFAARSILNLRAAPEPLVHPEWDVITSLARTFTRYKSTEIEFHGVRNCVPEVFTLSPRSARGGTVHCVYTERSYNIAALLRTIAVVKVPDEGARRLIAQSAFLQLAADYLLQQGAHGDAARVYCASWLVKTPLLVVGQDAGMIETFLTNPMIESVMVEGGWPLAHELGHSLYDGDGQVVEWCADMLAQYVEHYFEGSPPRWGPPGARGGLLSELVADYFGAELILRTMGGRALDTTGWGVFLSEFAASMWAIMLMETCKEVVRLACEDPAAGRAAAASGQRAWMYDVRRRLLFGGIQADLSAAFAEVGQEDLLGSLIGVGLDASSMPGYAVLLTGLTDSQHMMMGLGREAPVPLLEGFGARAAQFWDPLLGREARRRARKTDVFRALTREFVNRARATDNFRGQDTGLLDLLDRLVPDVAPVLARRRLEGDETDLRITLPGSAGDH</sequence>
<dbReference type="EMBL" id="BAAAQN010000003">
    <property type="protein sequence ID" value="GAA2015225.1"/>
    <property type="molecule type" value="Genomic_DNA"/>
</dbReference>
<dbReference type="RefSeq" id="WP_344664098.1">
    <property type="nucleotide sequence ID" value="NZ_BAAAQN010000003.1"/>
</dbReference>
<evidence type="ECO:0000313" key="2">
    <source>
        <dbReference type="Proteomes" id="UP001500751"/>
    </source>
</evidence>